<dbReference type="GO" id="GO:0004803">
    <property type="term" value="F:transposase activity"/>
    <property type="evidence" value="ECO:0007669"/>
    <property type="project" value="InterPro"/>
</dbReference>
<dbReference type="PANTHER" id="PTHR47515">
    <property type="entry name" value="LOW CALCIUM RESPONSE LOCUS PROTEIN T"/>
    <property type="match status" value="1"/>
</dbReference>
<keyword evidence="4" id="KW-1185">Reference proteome</keyword>
<dbReference type="InterPro" id="IPR048020">
    <property type="entry name" value="Transpos_IS3"/>
</dbReference>
<dbReference type="Gene3D" id="1.10.10.10">
    <property type="entry name" value="Winged helix-like DNA-binding domain superfamily/Winged helix DNA-binding domain"/>
    <property type="match status" value="1"/>
</dbReference>
<dbReference type="Gene3D" id="3.30.420.10">
    <property type="entry name" value="Ribonuclease H-like superfamily/Ribonuclease H"/>
    <property type="match status" value="1"/>
</dbReference>
<comment type="similarity">
    <text evidence="1">Belongs to the transposase 8 family.</text>
</comment>
<dbReference type="Pfam" id="PF01527">
    <property type="entry name" value="HTH_Tnp_1"/>
    <property type="match status" value="1"/>
</dbReference>
<gene>
    <name evidence="3" type="ORF">HG263_15435</name>
</gene>
<dbReference type="GO" id="GO:0003677">
    <property type="term" value="F:DNA binding"/>
    <property type="evidence" value="ECO:0007669"/>
    <property type="project" value="InterPro"/>
</dbReference>
<organism evidence="3 4">
    <name type="scientific">Pseudoalteromonas caenipelagi</name>
    <dbReference type="NCBI Taxonomy" id="2726988"/>
    <lineage>
        <taxon>Bacteria</taxon>
        <taxon>Pseudomonadati</taxon>
        <taxon>Pseudomonadota</taxon>
        <taxon>Gammaproteobacteria</taxon>
        <taxon>Alteromonadales</taxon>
        <taxon>Pseudoalteromonadaceae</taxon>
        <taxon>Pseudoalteromonas</taxon>
    </lineage>
</organism>
<dbReference type="AlphaFoldDB" id="A0A849VF84"/>
<evidence type="ECO:0000256" key="1">
    <source>
        <dbReference type="ARBA" id="ARBA00009964"/>
    </source>
</evidence>
<dbReference type="GO" id="GO:0006313">
    <property type="term" value="P:DNA transposition"/>
    <property type="evidence" value="ECO:0007669"/>
    <property type="project" value="InterPro"/>
</dbReference>
<dbReference type="InterPro" id="IPR002514">
    <property type="entry name" value="Transposase_8"/>
</dbReference>
<dbReference type="EMBL" id="JABBPG010000007">
    <property type="protein sequence ID" value="NOU51926.1"/>
    <property type="molecule type" value="Genomic_DNA"/>
</dbReference>
<dbReference type="SUPFAM" id="SSF53098">
    <property type="entry name" value="Ribonuclease H-like"/>
    <property type="match status" value="1"/>
</dbReference>
<dbReference type="SUPFAM" id="SSF46689">
    <property type="entry name" value="Homeodomain-like"/>
    <property type="match status" value="1"/>
</dbReference>
<dbReference type="NCBIfam" id="NF033516">
    <property type="entry name" value="transpos_IS3"/>
    <property type="match status" value="1"/>
</dbReference>
<dbReference type="GO" id="GO:0015074">
    <property type="term" value="P:DNA integration"/>
    <property type="evidence" value="ECO:0007669"/>
    <property type="project" value="InterPro"/>
</dbReference>
<evidence type="ECO:0000313" key="3">
    <source>
        <dbReference type="EMBL" id="NOU51926.1"/>
    </source>
</evidence>
<dbReference type="InterPro" id="IPR036397">
    <property type="entry name" value="RNaseH_sf"/>
</dbReference>
<dbReference type="InterPro" id="IPR036388">
    <property type="entry name" value="WH-like_DNA-bd_sf"/>
</dbReference>
<name>A0A849VF84_9GAMM</name>
<protein>
    <submittedName>
        <fullName evidence="3">IS3 family transposase</fullName>
    </submittedName>
</protein>
<sequence length="369" mass="42655">MKKSRFTESQIIAVLKETDAGMKVEEVCRKHGISSATYYNWKAKYGGMEASDVKRLKELEEESAKLKKMYADVSLENHAIKEFIRKKGLVTAQKRSSASTLVQAGLSILKACKFVGIGRATYYRSERDWRKADAAVIDAINAELKKSPRAGFWKCYGRLRFKGYPFNHKRVYRVYCQMGLNLKRRVKRVLPKRVAQPLEVVAQANHQWALDFMHDSLYCGKRFRTLNIVDEGTRECLAIEVDTSLPAERVVRTLEQLKAERGLPKQIRVDNGPELISARLTDWCEAHNIELVYIQPGKPQQNGFVECFNGSFRREFLDAYLFESINQVKEMVWFWRLDYNEERTHESLDDLPPAAYRAKLENSSLQVSH</sequence>
<dbReference type="Proteomes" id="UP000586305">
    <property type="component" value="Unassembled WGS sequence"/>
</dbReference>
<evidence type="ECO:0000313" key="4">
    <source>
        <dbReference type="Proteomes" id="UP000586305"/>
    </source>
</evidence>
<evidence type="ECO:0000259" key="2">
    <source>
        <dbReference type="PROSITE" id="PS50994"/>
    </source>
</evidence>
<dbReference type="Pfam" id="PF13683">
    <property type="entry name" value="rve_3"/>
    <property type="match status" value="1"/>
</dbReference>
<dbReference type="PROSITE" id="PS50994">
    <property type="entry name" value="INTEGRASE"/>
    <property type="match status" value="1"/>
</dbReference>
<reference evidence="3 4" key="1">
    <citation type="submission" date="2020-04" db="EMBL/GenBank/DDBJ databases">
        <title>Pseudoalteromonas caenipelagi sp. nov., isolated from a tidal flat.</title>
        <authorList>
            <person name="Park S."/>
            <person name="Yoon J.-H."/>
        </authorList>
    </citation>
    <scope>NUCLEOTIDE SEQUENCE [LARGE SCALE GENOMIC DNA]</scope>
    <source>
        <strain evidence="3 4">JBTF-M23</strain>
    </source>
</reference>
<proteinExistence type="inferred from homology"/>
<dbReference type="InterPro" id="IPR009057">
    <property type="entry name" value="Homeodomain-like_sf"/>
</dbReference>
<accession>A0A849VF84</accession>
<dbReference type="Pfam" id="PF13276">
    <property type="entry name" value="HTH_21"/>
    <property type="match status" value="1"/>
</dbReference>
<dbReference type="InterPro" id="IPR025948">
    <property type="entry name" value="HTH-like_dom"/>
</dbReference>
<dbReference type="RefSeq" id="WP_171626987.1">
    <property type="nucleotide sequence ID" value="NZ_JABBPG010000007.1"/>
</dbReference>
<dbReference type="InterPro" id="IPR001584">
    <property type="entry name" value="Integrase_cat-core"/>
</dbReference>
<dbReference type="InterPro" id="IPR012337">
    <property type="entry name" value="RNaseH-like_sf"/>
</dbReference>
<comment type="caution">
    <text evidence="3">The sequence shown here is derived from an EMBL/GenBank/DDBJ whole genome shotgun (WGS) entry which is preliminary data.</text>
</comment>
<feature type="domain" description="Integrase catalytic" evidence="2">
    <location>
        <begin position="193"/>
        <end position="360"/>
    </location>
</feature>
<dbReference type="PANTHER" id="PTHR47515:SF2">
    <property type="entry name" value="INTEGRASE CORE DOMAIN PROTEIN"/>
    <property type="match status" value="1"/>
</dbReference>